<evidence type="ECO:0000256" key="5">
    <source>
        <dbReference type="ARBA" id="ARBA00022741"/>
    </source>
</evidence>
<keyword evidence="8 9" id="KW-0472">Membrane</keyword>
<dbReference type="GO" id="GO:0005524">
    <property type="term" value="F:ATP binding"/>
    <property type="evidence" value="ECO:0007669"/>
    <property type="project" value="UniProtKB-KW"/>
</dbReference>
<keyword evidence="3 9" id="KW-0812">Transmembrane</keyword>
<dbReference type="GO" id="GO:0012505">
    <property type="term" value="C:endomembrane system"/>
    <property type="evidence" value="ECO:0007669"/>
    <property type="project" value="UniProtKB-SubCell"/>
</dbReference>
<keyword evidence="5" id="KW-0547">Nucleotide-binding</keyword>
<keyword evidence="2" id="KW-0813">Transport</keyword>
<evidence type="ECO:0000256" key="9">
    <source>
        <dbReference type="SAM" id="Phobius"/>
    </source>
</evidence>
<dbReference type="Pfam" id="PF00664">
    <property type="entry name" value="ABC_membrane"/>
    <property type="match status" value="1"/>
</dbReference>
<dbReference type="GO" id="GO:0140359">
    <property type="term" value="F:ABC-type transporter activity"/>
    <property type="evidence" value="ECO:0007669"/>
    <property type="project" value="InterPro"/>
</dbReference>
<dbReference type="InterPro" id="IPR036640">
    <property type="entry name" value="ABC1_TM_sf"/>
</dbReference>
<proteinExistence type="predicted"/>
<dbReference type="Gene3D" id="1.20.1560.10">
    <property type="entry name" value="ABC transporter type 1, transmembrane domain"/>
    <property type="match status" value="1"/>
</dbReference>
<evidence type="ECO:0000256" key="2">
    <source>
        <dbReference type="ARBA" id="ARBA00022448"/>
    </source>
</evidence>
<sequence length="97" mass="10763">MYLGVYGALGIGQVLATSLSTVLMAFGTLNASKDLHNFLLQSVMKLPMSFLDTMPLGRLLSRFSYDVNVLDINLPMNLRQWLPSCFRVRASAIVLPQ</sequence>
<evidence type="ECO:0000256" key="7">
    <source>
        <dbReference type="ARBA" id="ARBA00022989"/>
    </source>
</evidence>
<evidence type="ECO:0000256" key="4">
    <source>
        <dbReference type="ARBA" id="ARBA00022737"/>
    </source>
</evidence>
<organism evidence="11">
    <name type="scientific">Xenopsylla cheopis</name>
    <name type="common">Oriental rat flea</name>
    <name type="synonym">Pulex cheopis</name>
    <dbReference type="NCBI Taxonomy" id="163159"/>
    <lineage>
        <taxon>Eukaryota</taxon>
        <taxon>Metazoa</taxon>
        <taxon>Ecdysozoa</taxon>
        <taxon>Arthropoda</taxon>
        <taxon>Hexapoda</taxon>
        <taxon>Insecta</taxon>
        <taxon>Pterygota</taxon>
        <taxon>Neoptera</taxon>
        <taxon>Endopterygota</taxon>
        <taxon>Siphonaptera</taxon>
        <taxon>Pulicidae</taxon>
        <taxon>Xenopsyllinae</taxon>
        <taxon>Xenopsylla</taxon>
    </lineage>
</organism>
<dbReference type="PANTHER" id="PTHR24223:SF443">
    <property type="entry name" value="MULTIDRUG-RESISTANCE LIKE PROTEIN 1, ISOFORM I"/>
    <property type="match status" value="1"/>
</dbReference>
<keyword evidence="4" id="KW-0677">Repeat</keyword>
<dbReference type="SUPFAM" id="SSF90123">
    <property type="entry name" value="ABC transporter transmembrane region"/>
    <property type="match status" value="1"/>
</dbReference>
<evidence type="ECO:0000256" key="6">
    <source>
        <dbReference type="ARBA" id="ARBA00022840"/>
    </source>
</evidence>
<dbReference type="PANTHER" id="PTHR24223">
    <property type="entry name" value="ATP-BINDING CASSETTE SUB-FAMILY C"/>
    <property type="match status" value="1"/>
</dbReference>
<evidence type="ECO:0000256" key="1">
    <source>
        <dbReference type="ARBA" id="ARBA00004127"/>
    </source>
</evidence>
<keyword evidence="7 9" id="KW-1133">Transmembrane helix</keyword>
<dbReference type="InterPro" id="IPR050173">
    <property type="entry name" value="ABC_transporter_C-like"/>
</dbReference>
<comment type="subcellular location">
    <subcellularLocation>
        <location evidence="1">Endomembrane system</location>
        <topology evidence="1">Multi-pass membrane protein</topology>
    </subcellularLocation>
</comment>
<keyword evidence="6" id="KW-0067">ATP-binding</keyword>
<feature type="domain" description="ABC transmembrane type-1" evidence="10">
    <location>
        <begin position="1"/>
        <end position="86"/>
    </location>
</feature>
<dbReference type="GO" id="GO:0016020">
    <property type="term" value="C:membrane"/>
    <property type="evidence" value="ECO:0007669"/>
    <property type="project" value="InterPro"/>
</dbReference>
<dbReference type="InterPro" id="IPR011527">
    <property type="entry name" value="ABC1_TM_dom"/>
</dbReference>
<reference evidence="11" key="1">
    <citation type="submission" date="2020-03" db="EMBL/GenBank/DDBJ databases">
        <title>Transcriptomic Profiling of the Digestive Tract of the Rat Flea, Xenopsylla cheopis, Following Blood Feeding and Infection with Yersinia pestis.</title>
        <authorList>
            <person name="Bland D.M."/>
            <person name="Martens C.A."/>
            <person name="Virtaneva K."/>
            <person name="Kanakabandi K."/>
            <person name="Long D."/>
            <person name="Rosenke R."/>
            <person name="Saturday G.A."/>
            <person name="Hoyt F.H."/>
            <person name="Bruno D.P."/>
            <person name="Ribeiro J.M.C."/>
            <person name="Hinnebusch J."/>
        </authorList>
    </citation>
    <scope>NUCLEOTIDE SEQUENCE</scope>
</reference>
<feature type="transmembrane region" description="Helical" evidence="9">
    <location>
        <begin position="6"/>
        <end position="29"/>
    </location>
</feature>
<evidence type="ECO:0000256" key="3">
    <source>
        <dbReference type="ARBA" id="ARBA00022692"/>
    </source>
</evidence>
<evidence type="ECO:0000259" key="10">
    <source>
        <dbReference type="PROSITE" id="PS50929"/>
    </source>
</evidence>
<dbReference type="AlphaFoldDB" id="A0A6M2DUD6"/>
<accession>A0A6M2DUD6</accession>
<evidence type="ECO:0000256" key="8">
    <source>
        <dbReference type="ARBA" id="ARBA00023136"/>
    </source>
</evidence>
<evidence type="ECO:0000313" key="11">
    <source>
        <dbReference type="EMBL" id="NOV49966.1"/>
    </source>
</evidence>
<name>A0A6M2DUD6_XENCH</name>
<protein>
    <submittedName>
        <fullName evidence="11">Putative canalicular multispecific organic anion transporter 1</fullName>
    </submittedName>
</protein>
<dbReference type="PROSITE" id="PS50929">
    <property type="entry name" value="ABC_TM1F"/>
    <property type="match status" value="1"/>
</dbReference>
<dbReference type="EMBL" id="GIIL01006240">
    <property type="protein sequence ID" value="NOV49966.1"/>
    <property type="molecule type" value="Transcribed_RNA"/>
</dbReference>